<name>A0A2P2PET0_RHIMU</name>
<dbReference type="EMBL" id="GGEC01072763">
    <property type="protein sequence ID" value="MBX53247.1"/>
    <property type="molecule type" value="Transcribed_RNA"/>
</dbReference>
<evidence type="ECO:0000313" key="1">
    <source>
        <dbReference type="EMBL" id="MBX53247.1"/>
    </source>
</evidence>
<organism evidence="1">
    <name type="scientific">Rhizophora mucronata</name>
    <name type="common">Asiatic mangrove</name>
    <dbReference type="NCBI Taxonomy" id="61149"/>
    <lineage>
        <taxon>Eukaryota</taxon>
        <taxon>Viridiplantae</taxon>
        <taxon>Streptophyta</taxon>
        <taxon>Embryophyta</taxon>
        <taxon>Tracheophyta</taxon>
        <taxon>Spermatophyta</taxon>
        <taxon>Magnoliopsida</taxon>
        <taxon>eudicotyledons</taxon>
        <taxon>Gunneridae</taxon>
        <taxon>Pentapetalae</taxon>
        <taxon>rosids</taxon>
        <taxon>fabids</taxon>
        <taxon>Malpighiales</taxon>
        <taxon>Rhizophoraceae</taxon>
        <taxon>Rhizophora</taxon>
    </lineage>
</organism>
<proteinExistence type="predicted"/>
<accession>A0A2P2PET0</accession>
<protein>
    <submittedName>
        <fullName evidence="1">Uncharacterized protein</fullName>
    </submittedName>
</protein>
<reference evidence="1" key="1">
    <citation type="submission" date="2018-02" db="EMBL/GenBank/DDBJ databases">
        <title>Rhizophora mucronata_Transcriptome.</title>
        <authorList>
            <person name="Meera S.P."/>
            <person name="Sreeshan A."/>
            <person name="Augustine A."/>
        </authorList>
    </citation>
    <scope>NUCLEOTIDE SEQUENCE</scope>
    <source>
        <tissue evidence="1">Leaf</tissue>
    </source>
</reference>
<sequence>MLIRNSSGLYCTKQQDTKITIWTQTLLGRRGISPQPCFVGMPIQTPNATSSWCSFDRLTTQIVPLVSLLFLVCYM</sequence>
<dbReference type="AlphaFoldDB" id="A0A2P2PET0"/>